<evidence type="ECO:0000256" key="2">
    <source>
        <dbReference type="ARBA" id="ARBA00006666"/>
    </source>
</evidence>
<feature type="transmembrane region" description="Helical" evidence="12">
    <location>
        <begin position="118"/>
        <end position="136"/>
    </location>
</feature>
<dbReference type="InterPro" id="IPR013099">
    <property type="entry name" value="K_chnl_dom"/>
</dbReference>
<dbReference type="Gene3D" id="1.10.287.70">
    <property type="match status" value="1"/>
</dbReference>
<feature type="transmembrane region" description="Helical" evidence="12">
    <location>
        <begin position="87"/>
        <end position="106"/>
    </location>
</feature>
<keyword evidence="4" id="KW-0633">Potassium transport</keyword>
<feature type="transmembrane region" description="Helical" evidence="12">
    <location>
        <begin position="6"/>
        <end position="27"/>
    </location>
</feature>
<dbReference type="GO" id="GO:0015271">
    <property type="term" value="F:outward rectifier potassium channel activity"/>
    <property type="evidence" value="ECO:0007669"/>
    <property type="project" value="TreeGrafter"/>
</dbReference>
<gene>
    <name evidence="14" type="ORF">CUNI_LOCUS1697</name>
</gene>
<keyword evidence="3" id="KW-0813">Transport</keyword>
<dbReference type="GO" id="GO:0005886">
    <property type="term" value="C:plasma membrane"/>
    <property type="evidence" value="ECO:0007669"/>
    <property type="project" value="TreeGrafter"/>
</dbReference>
<evidence type="ECO:0000256" key="8">
    <source>
        <dbReference type="ARBA" id="ARBA00022989"/>
    </source>
</evidence>
<evidence type="ECO:0000256" key="5">
    <source>
        <dbReference type="ARBA" id="ARBA00022692"/>
    </source>
</evidence>
<dbReference type="PANTHER" id="PTHR11003:SF345">
    <property type="entry name" value="TWIK FAMILY OF POTASSIUM CHANNELS PROTEIN 18"/>
    <property type="match status" value="1"/>
</dbReference>
<evidence type="ECO:0000256" key="1">
    <source>
        <dbReference type="ARBA" id="ARBA00004141"/>
    </source>
</evidence>
<dbReference type="GO" id="GO:0022841">
    <property type="term" value="F:potassium ion leak channel activity"/>
    <property type="evidence" value="ECO:0007669"/>
    <property type="project" value="TreeGrafter"/>
</dbReference>
<evidence type="ECO:0000256" key="12">
    <source>
        <dbReference type="SAM" id="Phobius"/>
    </source>
</evidence>
<proteinExistence type="inferred from homology"/>
<dbReference type="GO" id="GO:0030322">
    <property type="term" value="P:stabilization of membrane potential"/>
    <property type="evidence" value="ECO:0007669"/>
    <property type="project" value="TreeGrafter"/>
</dbReference>
<dbReference type="SUPFAM" id="SSF81324">
    <property type="entry name" value="Voltage-gated potassium channels"/>
    <property type="match status" value="1"/>
</dbReference>
<keyword evidence="11" id="KW-0407">Ion channel</keyword>
<keyword evidence="9" id="KW-0406">Ion transport</keyword>
<evidence type="ECO:0000259" key="13">
    <source>
        <dbReference type="Pfam" id="PF07885"/>
    </source>
</evidence>
<evidence type="ECO:0000256" key="3">
    <source>
        <dbReference type="ARBA" id="ARBA00022448"/>
    </source>
</evidence>
<evidence type="ECO:0000256" key="7">
    <source>
        <dbReference type="ARBA" id="ARBA00022958"/>
    </source>
</evidence>
<dbReference type="Pfam" id="PF07885">
    <property type="entry name" value="Ion_trans_2"/>
    <property type="match status" value="1"/>
</dbReference>
<keyword evidence="6" id="KW-0631">Potassium channel</keyword>
<dbReference type="AlphaFoldDB" id="A0A8S3YG31"/>
<keyword evidence="7" id="KW-0630">Potassium</keyword>
<comment type="subcellular location">
    <subcellularLocation>
        <location evidence="1">Membrane</location>
        <topology evidence="1">Multi-pass membrane protein</topology>
    </subcellularLocation>
</comment>
<accession>A0A8S3YG31</accession>
<dbReference type="Proteomes" id="UP000678393">
    <property type="component" value="Unassembled WGS sequence"/>
</dbReference>
<comment type="similarity">
    <text evidence="2">Belongs to the two pore domain potassium channel (TC 1.A.1.8) family.</text>
</comment>
<evidence type="ECO:0000313" key="15">
    <source>
        <dbReference type="Proteomes" id="UP000678393"/>
    </source>
</evidence>
<comment type="caution">
    <text evidence="14">The sequence shown here is derived from an EMBL/GenBank/DDBJ whole genome shotgun (WGS) entry which is preliminary data.</text>
</comment>
<dbReference type="PANTHER" id="PTHR11003">
    <property type="entry name" value="POTASSIUM CHANNEL, SUBFAMILY K"/>
    <property type="match status" value="1"/>
</dbReference>
<dbReference type="InterPro" id="IPR003280">
    <property type="entry name" value="2pore_dom_K_chnl"/>
</dbReference>
<evidence type="ECO:0000256" key="4">
    <source>
        <dbReference type="ARBA" id="ARBA00022538"/>
    </source>
</evidence>
<keyword evidence="8 12" id="KW-1133">Transmembrane helix</keyword>
<evidence type="ECO:0000256" key="11">
    <source>
        <dbReference type="ARBA" id="ARBA00023303"/>
    </source>
</evidence>
<keyword evidence="5 12" id="KW-0812">Transmembrane</keyword>
<dbReference type="PRINTS" id="PR01095">
    <property type="entry name" value="TASKCHANNEL"/>
</dbReference>
<organism evidence="14 15">
    <name type="scientific">Candidula unifasciata</name>
    <dbReference type="NCBI Taxonomy" id="100452"/>
    <lineage>
        <taxon>Eukaryota</taxon>
        <taxon>Metazoa</taxon>
        <taxon>Spiralia</taxon>
        <taxon>Lophotrochozoa</taxon>
        <taxon>Mollusca</taxon>
        <taxon>Gastropoda</taxon>
        <taxon>Heterobranchia</taxon>
        <taxon>Euthyneura</taxon>
        <taxon>Panpulmonata</taxon>
        <taxon>Eupulmonata</taxon>
        <taxon>Stylommatophora</taxon>
        <taxon>Helicina</taxon>
        <taxon>Helicoidea</taxon>
        <taxon>Geomitridae</taxon>
        <taxon>Candidula</taxon>
    </lineage>
</organism>
<evidence type="ECO:0000256" key="9">
    <source>
        <dbReference type="ARBA" id="ARBA00023065"/>
    </source>
</evidence>
<sequence length="159" mass="17833">MKVKRLVLLLLVFIIYVSLGAVVFNVLEAGAEQERKDELQAFVEQFLDKYPCVNRTDLYKLLKKAVVDSEIVNYVVDNKTHLDRWDFSGAFGFVVSVVTTIGFGNMSPFTLEGKVVCVVYALFGIPLTLLVLGGLGEKMASFISKIRKCKNPMCHHTPR</sequence>
<protein>
    <recommendedName>
        <fullName evidence="13">Potassium channel domain-containing protein</fullName>
    </recommendedName>
</protein>
<dbReference type="OrthoDB" id="297496at2759"/>
<keyword evidence="15" id="KW-1185">Reference proteome</keyword>
<evidence type="ECO:0000256" key="6">
    <source>
        <dbReference type="ARBA" id="ARBA00022826"/>
    </source>
</evidence>
<dbReference type="EMBL" id="CAJHNH020000215">
    <property type="protein sequence ID" value="CAG5116139.1"/>
    <property type="molecule type" value="Genomic_DNA"/>
</dbReference>
<name>A0A8S3YG31_9EUPU</name>
<evidence type="ECO:0000313" key="14">
    <source>
        <dbReference type="EMBL" id="CAG5116139.1"/>
    </source>
</evidence>
<keyword evidence="10 12" id="KW-0472">Membrane</keyword>
<reference evidence="14" key="1">
    <citation type="submission" date="2021-04" db="EMBL/GenBank/DDBJ databases">
        <authorList>
            <consortium name="Molecular Ecology Group"/>
        </authorList>
    </citation>
    <scope>NUCLEOTIDE SEQUENCE</scope>
</reference>
<feature type="domain" description="Potassium channel" evidence="13">
    <location>
        <begin position="76"/>
        <end position="139"/>
    </location>
</feature>
<feature type="non-terminal residue" evidence="14">
    <location>
        <position position="159"/>
    </location>
</feature>
<dbReference type="InterPro" id="IPR003092">
    <property type="entry name" value="2pore_dom_K_chnl_TASK"/>
</dbReference>
<evidence type="ECO:0000256" key="10">
    <source>
        <dbReference type="ARBA" id="ARBA00023136"/>
    </source>
</evidence>